<proteinExistence type="predicted"/>
<accession>A0A5M8NVZ0</accession>
<reference evidence="4 5" key="1">
    <citation type="submission" date="2019-03" db="EMBL/GenBank/DDBJ databases">
        <title>Single cell metagenomics reveals metabolic interactions within the superorganism composed of flagellate Streblomastix strix and complex community of Bacteroidetes bacteria on its surface.</title>
        <authorList>
            <person name="Treitli S.C."/>
            <person name="Kolisko M."/>
            <person name="Husnik F."/>
            <person name="Keeling P."/>
            <person name="Hampl V."/>
        </authorList>
    </citation>
    <scope>NUCLEOTIDE SEQUENCE [LARGE SCALE GENOMIC DNA]</scope>
    <source>
        <strain evidence="4">St1</strain>
    </source>
</reference>
<dbReference type="AlphaFoldDB" id="A0A5M8NVZ0"/>
<dbReference type="Proteomes" id="UP000324575">
    <property type="component" value="Unassembled WGS sequence"/>
</dbReference>
<dbReference type="EMBL" id="SNRX01000033">
    <property type="protein sequence ID" value="KAA6301016.1"/>
    <property type="molecule type" value="Genomic_DNA"/>
</dbReference>
<comment type="caution">
    <text evidence="4">The sequence shown here is derived from an EMBL/GenBank/DDBJ whole genome shotgun (WGS) entry which is preliminary data.</text>
</comment>
<sequence length="453" mass="51340">MKKLIVILIIAMPFMMWQCTEVKEWKDAKDNIAPGPVSNLQVENLNGGAKITYILPDDDDLLGVKAVYSLNDDVLRSAYASALNDSIVLDGYGNTEEHIVTLFTLDKSGNESVPVSVAINPLKPPVELIRQSLEVQKSFGGIYLKWNNAMKKEIAITLYAADSTGYMQYYDTYYSNAEAGATSFRGFESVSHDFRIEIRDRWNNYASPLDTAIIPMKEQNIFGRDENNQVIWSFYGMADGTAAYRGDQTRINSGNNMSTLTDGTLYGSYCQIVNFSDNYIPTSQVPQELFCPYYLTFDMDKKASYSRFKLWQGNRSPIGSAIFPIVFSLWGTNDPKPVDVSAGVVANLVYWTGWPKIGSTDRFVTVGGTDEWMNDWEKLGEYRLVYPSGWNKYVAGIVTAADEEFIREGFEFEIDMDKTDKPFRYLRFKVEDTTNSQGQIMVSEIRFWGNFVE</sequence>
<dbReference type="InterPro" id="IPR033431">
    <property type="entry name" value="DUF5126"/>
</dbReference>
<evidence type="ECO:0000259" key="3">
    <source>
        <dbReference type="Pfam" id="PF17166"/>
    </source>
</evidence>
<dbReference type="Pfam" id="PF17166">
    <property type="entry name" value="DUF5126"/>
    <property type="match status" value="1"/>
</dbReference>
<organism evidence="4 5">
    <name type="scientific">Candidatus Ordinivivax streblomastigis</name>
    <dbReference type="NCBI Taxonomy" id="2540710"/>
    <lineage>
        <taxon>Bacteria</taxon>
        <taxon>Pseudomonadati</taxon>
        <taxon>Bacteroidota</taxon>
        <taxon>Bacteroidia</taxon>
        <taxon>Bacteroidales</taxon>
        <taxon>Candidatus Ordinivivax</taxon>
    </lineage>
</organism>
<evidence type="ECO:0008006" key="6">
    <source>
        <dbReference type="Google" id="ProtNLM"/>
    </source>
</evidence>
<dbReference type="InterPro" id="IPR032527">
    <property type="entry name" value="DUF4959"/>
</dbReference>
<dbReference type="Gene3D" id="2.60.120.260">
    <property type="entry name" value="Galactose-binding domain-like"/>
    <property type="match status" value="1"/>
</dbReference>
<evidence type="ECO:0000259" key="2">
    <source>
        <dbReference type="Pfam" id="PF16391"/>
    </source>
</evidence>
<name>A0A5M8NVZ0_9BACT</name>
<evidence type="ECO:0000259" key="1">
    <source>
        <dbReference type="Pfam" id="PF16323"/>
    </source>
</evidence>
<dbReference type="Pfam" id="PF16323">
    <property type="entry name" value="DUF4959"/>
    <property type="match status" value="1"/>
</dbReference>
<protein>
    <recommendedName>
        <fullName evidence="6">DUF4959 domain-containing protein</fullName>
    </recommendedName>
</protein>
<feature type="domain" description="DUF5000" evidence="2">
    <location>
        <begin position="282"/>
        <end position="449"/>
    </location>
</feature>
<feature type="domain" description="DUF4959" evidence="1">
    <location>
        <begin position="19"/>
        <end position="121"/>
    </location>
</feature>
<dbReference type="InterPro" id="IPR032164">
    <property type="entry name" value="DUF5000"/>
</dbReference>
<feature type="domain" description="DUF5126" evidence="3">
    <location>
        <begin position="122"/>
        <end position="221"/>
    </location>
</feature>
<gene>
    <name evidence="4" type="ORF">EZS26_002831</name>
</gene>
<evidence type="ECO:0000313" key="5">
    <source>
        <dbReference type="Proteomes" id="UP000324575"/>
    </source>
</evidence>
<evidence type="ECO:0000313" key="4">
    <source>
        <dbReference type="EMBL" id="KAA6301016.1"/>
    </source>
</evidence>
<dbReference type="Pfam" id="PF16391">
    <property type="entry name" value="DUF5000"/>
    <property type="match status" value="1"/>
</dbReference>